<organism evidence="1 2">
    <name type="scientific">Pseudoxanthomonas taiwanensis J19</name>
    <dbReference type="NCBI Taxonomy" id="935569"/>
    <lineage>
        <taxon>Bacteria</taxon>
        <taxon>Pseudomonadati</taxon>
        <taxon>Pseudomonadota</taxon>
        <taxon>Gammaproteobacteria</taxon>
        <taxon>Lysobacterales</taxon>
        <taxon>Lysobacteraceae</taxon>
        <taxon>Pseudoxanthomonas</taxon>
    </lineage>
</organism>
<proteinExistence type="predicted"/>
<keyword evidence="2" id="KW-1185">Reference proteome</keyword>
<accession>A0A562D768</accession>
<sequence length="65" mass="7268">MDSNNTPALERHYTSREAAKLIGFTTSSLRNMRLVNKGPRWIVTADGTIRYPESALRDYLNGVAA</sequence>
<comment type="caution">
    <text evidence="1">The sequence shown here is derived from an EMBL/GenBank/DDBJ whole genome shotgun (WGS) entry which is preliminary data.</text>
</comment>
<protein>
    <recommendedName>
        <fullName evidence="3">Helix-turn-helix protein</fullName>
    </recommendedName>
</protein>
<dbReference type="AlphaFoldDB" id="A0A562D768"/>
<evidence type="ECO:0000313" key="2">
    <source>
        <dbReference type="Proteomes" id="UP000321583"/>
    </source>
</evidence>
<dbReference type="EMBL" id="VLJS01000086">
    <property type="protein sequence ID" value="TWH05615.1"/>
    <property type="molecule type" value="Genomic_DNA"/>
</dbReference>
<evidence type="ECO:0008006" key="3">
    <source>
        <dbReference type="Google" id="ProtNLM"/>
    </source>
</evidence>
<reference evidence="1 2" key="1">
    <citation type="submission" date="2019-07" db="EMBL/GenBank/DDBJ databases">
        <title>Genome sequencing of lignin-degrading bacterial isolates.</title>
        <authorList>
            <person name="Gladden J."/>
        </authorList>
    </citation>
    <scope>NUCLEOTIDE SEQUENCE [LARGE SCALE GENOMIC DNA]</scope>
    <source>
        <strain evidence="1 2">J19</strain>
    </source>
</reference>
<dbReference type="Proteomes" id="UP000321583">
    <property type="component" value="Unassembled WGS sequence"/>
</dbReference>
<dbReference type="RefSeq" id="WP_125111763.1">
    <property type="nucleotide sequence ID" value="NZ_VLJS01000086.1"/>
</dbReference>
<name>A0A562D768_9GAMM</name>
<gene>
    <name evidence="1" type="ORF">L613_005500000200</name>
</gene>
<evidence type="ECO:0000313" key="1">
    <source>
        <dbReference type="EMBL" id="TWH05615.1"/>
    </source>
</evidence>